<dbReference type="EMBL" id="BDOQ01000013">
    <property type="protein sequence ID" value="GBG15014.1"/>
    <property type="molecule type" value="Genomic_DNA"/>
</dbReference>
<proteinExistence type="predicted"/>
<dbReference type="AlphaFoldDB" id="A0A2R5FF57"/>
<keyword evidence="1" id="KW-0732">Signal</keyword>
<keyword evidence="3" id="KW-1185">Reference proteome</keyword>
<feature type="signal peptide" evidence="1">
    <location>
        <begin position="1"/>
        <end position="23"/>
    </location>
</feature>
<name>A0A2R5FF57_9PROT</name>
<comment type="caution">
    <text evidence="2">The sequence shown here is derived from an EMBL/GenBank/DDBJ whole genome shotgun (WGS) entry which is preliminary data.</text>
</comment>
<accession>A0A2R5FF57</accession>
<evidence type="ECO:0000313" key="3">
    <source>
        <dbReference type="Proteomes" id="UP000245081"/>
    </source>
</evidence>
<evidence type="ECO:0000313" key="2">
    <source>
        <dbReference type="EMBL" id="GBG15014.1"/>
    </source>
</evidence>
<feature type="chain" id="PRO_5015349366" evidence="1">
    <location>
        <begin position="24"/>
        <end position="161"/>
    </location>
</feature>
<reference evidence="2 3" key="1">
    <citation type="journal article" date="2018" name="Environ. Microbiol.">
        <title>Isolation and genomic characterization of Novimethylophilus kurashikiensis gen. nov. sp. nov., a new lanthanide-dependent methylotrophic species of Methylophilaceae.</title>
        <authorList>
            <person name="Lv H."/>
            <person name="Sahin N."/>
            <person name="Tani A."/>
        </authorList>
    </citation>
    <scope>NUCLEOTIDE SEQUENCE [LARGE SCALE GENOMIC DNA]</scope>
    <source>
        <strain evidence="2 3">La2-4</strain>
    </source>
</reference>
<dbReference type="Proteomes" id="UP000245081">
    <property type="component" value="Unassembled WGS sequence"/>
</dbReference>
<sequence length="161" mass="18746">MTKRLLIWIFALLMGLSVLPAFAYWQDDARVAEARTVLSDWEQRFVNAVNTPELQWVQQDLTNNQTYKKPQQVRNFPRYLAKVDYTYRQLQDAEKQYETALKAVQADNRDFVDLDYKRNQELDTALSTWNALVQDVGEPTVKEASDAYAGQEATLKILTDY</sequence>
<organism evidence="2 3">
    <name type="scientific">Novimethylophilus kurashikiensis</name>
    <dbReference type="NCBI Taxonomy" id="1825523"/>
    <lineage>
        <taxon>Bacteria</taxon>
        <taxon>Pseudomonadati</taxon>
        <taxon>Pseudomonadota</taxon>
        <taxon>Betaproteobacteria</taxon>
        <taxon>Nitrosomonadales</taxon>
        <taxon>Methylophilaceae</taxon>
        <taxon>Novimethylophilus</taxon>
    </lineage>
</organism>
<gene>
    <name evidence="2" type="ORF">NMK_2615</name>
</gene>
<dbReference type="RefSeq" id="WP_146187206.1">
    <property type="nucleotide sequence ID" value="NZ_BDOQ01000013.1"/>
</dbReference>
<evidence type="ECO:0000256" key="1">
    <source>
        <dbReference type="SAM" id="SignalP"/>
    </source>
</evidence>
<protein>
    <submittedName>
        <fullName evidence="2">Phosphoglucomutase</fullName>
    </submittedName>
</protein>